<dbReference type="Proteomes" id="UP000248614">
    <property type="component" value="Unassembled WGS sequence"/>
</dbReference>
<dbReference type="EMBL" id="QFNF01000028">
    <property type="protein sequence ID" value="PZO76145.1"/>
    <property type="molecule type" value="Genomic_DNA"/>
</dbReference>
<dbReference type="InterPro" id="IPR036942">
    <property type="entry name" value="Beta-barrel_TonB_sf"/>
</dbReference>
<evidence type="ECO:0000256" key="2">
    <source>
        <dbReference type="ARBA" id="ARBA00023136"/>
    </source>
</evidence>
<evidence type="ECO:0000256" key="1">
    <source>
        <dbReference type="ARBA" id="ARBA00004442"/>
    </source>
</evidence>
<protein>
    <submittedName>
        <fullName evidence="4">TonB-dependent receptor</fullName>
    </submittedName>
</protein>
<keyword evidence="4" id="KW-0675">Receptor</keyword>
<accession>A0A2W5AYL6</accession>
<proteinExistence type="predicted"/>
<dbReference type="Gene3D" id="2.40.170.20">
    <property type="entry name" value="TonB-dependent receptor, beta-barrel domain"/>
    <property type="match status" value="1"/>
</dbReference>
<reference evidence="4 5" key="1">
    <citation type="submission" date="2017-08" db="EMBL/GenBank/DDBJ databases">
        <title>Infants hospitalized years apart are colonized by the same room-sourced microbial strains.</title>
        <authorList>
            <person name="Brooks B."/>
            <person name="Olm M.R."/>
            <person name="Firek B.A."/>
            <person name="Baker R."/>
            <person name="Thomas B.C."/>
            <person name="Morowitz M.J."/>
            <person name="Banfield J.F."/>
        </authorList>
    </citation>
    <scope>NUCLEOTIDE SEQUENCE [LARGE SCALE GENOMIC DNA]</scope>
    <source>
        <strain evidence="4">S2_018_000_R3_110</strain>
    </source>
</reference>
<comment type="subcellular location">
    <subcellularLocation>
        <location evidence="1">Cell outer membrane</location>
    </subcellularLocation>
</comment>
<dbReference type="InterPro" id="IPR037066">
    <property type="entry name" value="Plug_dom_sf"/>
</dbReference>
<name>A0A2W5AYL6_9SPHN</name>
<dbReference type="AlphaFoldDB" id="A0A2W5AYL6"/>
<dbReference type="SUPFAM" id="SSF56935">
    <property type="entry name" value="Porins"/>
    <property type="match status" value="1"/>
</dbReference>
<dbReference type="Gene3D" id="2.170.130.10">
    <property type="entry name" value="TonB-dependent receptor, plug domain"/>
    <property type="match status" value="1"/>
</dbReference>
<dbReference type="PANTHER" id="PTHR47234:SF3">
    <property type="entry name" value="SECRETIN_TONB SHORT N-TERMINAL DOMAIN-CONTAINING PROTEIN"/>
    <property type="match status" value="1"/>
</dbReference>
<evidence type="ECO:0000313" key="5">
    <source>
        <dbReference type="Proteomes" id="UP000248614"/>
    </source>
</evidence>
<organism evidence="4 5">
    <name type="scientific">Sphingomonas hengshuiensis</name>
    <dbReference type="NCBI Taxonomy" id="1609977"/>
    <lineage>
        <taxon>Bacteria</taxon>
        <taxon>Pseudomonadati</taxon>
        <taxon>Pseudomonadota</taxon>
        <taxon>Alphaproteobacteria</taxon>
        <taxon>Sphingomonadales</taxon>
        <taxon>Sphingomonadaceae</taxon>
        <taxon>Sphingomonas</taxon>
    </lineage>
</organism>
<dbReference type="GO" id="GO:0009279">
    <property type="term" value="C:cell outer membrane"/>
    <property type="evidence" value="ECO:0007669"/>
    <property type="project" value="UniProtKB-SubCell"/>
</dbReference>
<gene>
    <name evidence="4" type="ORF">DI632_11030</name>
</gene>
<dbReference type="PANTHER" id="PTHR47234">
    <property type="match status" value="1"/>
</dbReference>
<keyword evidence="2" id="KW-0472">Membrane</keyword>
<evidence type="ECO:0000256" key="3">
    <source>
        <dbReference type="ARBA" id="ARBA00023237"/>
    </source>
</evidence>
<keyword evidence="3" id="KW-0998">Cell outer membrane</keyword>
<evidence type="ECO:0000313" key="4">
    <source>
        <dbReference type="EMBL" id="PZO76145.1"/>
    </source>
</evidence>
<comment type="caution">
    <text evidence="4">The sequence shown here is derived from an EMBL/GenBank/DDBJ whole genome shotgun (WGS) entry which is preliminary data.</text>
</comment>
<sequence length="755" mass="80095">MASLLLAGLLAGGQAAPAPAPPPPRDEIVVKGERPRGSVAGTIPPERTLSSLDIRAYGANNVQELLQSLGAAVSSGRGRGDAGPAVLLNGRRVSSFNEIASIPTEAIERTEILPEAVALAYGFAADRKVVNIVTRERFSSTIGQATFGMPTEGGQATIGATANLLRLQGDTRTMLQAEYNRSSALTEDERDIVQPGDPATARARTLLPETRRAALGGTVAGTPLGEVAATLDARVETLATRALVGRGADGVLRRDGDSTTAHLGTTLGGRMAKWLWTATATLDRTRSDTATDTGIAAAPRNDARFTNMLAQADLLVNGSPFALPAGNAALSLRGGVATRIFDSRSRLGETVGTASLGRDAANVQASIDLLLTRSVGLVSLNANAALERLSDAGSLRTLGGGVQWTPVAGLTLLGSLGAEQSAPSVEQLGSPLLVLPNARTFDALRGETVDATRILGGNRALRPDDRYVTALGLSWQPWAKTDFTLTADYIRTRIDDPIVSFPLLTPAVEAAFPDRVMRDAGGRLQRIDATPVNFARSEQQELRWGLRYVRPLGPLPPGVEPARVRTFSSEAEVRRRLPPGARIQMIEAGSPQARRFENLMSRLMFSIDHVWRWQDRVVLPGGGVLDLLDGDALDLRGGRARHSVEAQAGAFKRGLGARITARWQAGTTLHAPGGDLRFGDLATVDLNLFANIADQMGGTRAPRWARGARLSLGIANLFEARQEVRDATGATPIAFQQAYLNPLGRTVALSLRKVF</sequence>